<gene>
    <name evidence="1" type="ORF">GCM10009737_29840</name>
</gene>
<evidence type="ECO:0008006" key="3">
    <source>
        <dbReference type="Google" id="ProtNLM"/>
    </source>
</evidence>
<name>A0ABP5AYS3_9ACTN</name>
<dbReference type="Proteomes" id="UP001501612">
    <property type="component" value="Unassembled WGS sequence"/>
</dbReference>
<dbReference type="RefSeq" id="WP_344008370.1">
    <property type="nucleotide sequence ID" value="NZ_BAAAMY010000007.1"/>
</dbReference>
<dbReference type="EMBL" id="BAAAMY010000007">
    <property type="protein sequence ID" value="GAA1926056.1"/>
    <property type="molecule type" value="Genomic_DNA"/>
</dbReference>
<sequence length="99" mass="9957">MAIELRPAGIRDGWQYGESAADEVRSALSWTEAAAGSDLGPLQDCLSAAASDVHGSLQVVASVLREFGAGIEECIADFEATDGASAGAFNSLTGPGGGQ</sequence>
<organism evidence="1 2">
    <name type="scientific">Nocardioides lentus</name>
    <dbReference type="NCBI Taxonomy" id="338077"/>
    <lineage>
        <taxon>Bacteria</taxon>
        <taxon>Bacillati</taxon>
        <taxon>Actinomycetota</taxon>
        <taxon>Actinomycetes</taxon>
        <taxon>Propionibacteriales</taxon>
        <taxon>Nocardioidaceae</taxon>
        <taxon>Nocardioides</taxon>
    </lineage>
</organism>
<reference evidence="2" key="1">
    <citation type="journal article" date="2019" name="Int. J. Syst. Evol. Microbiol.">
        <title>The Global Catalogue of Microorganisms (GCM) 10K type strain sequencing project: providing services to taxonomists for standard genome sequencing and annotation.</title>
        <authorList>
            <consortium name="The Broad Institute Genomics Platform"/>
            <consortium name="The Broad Institute Genome Sequencing Center for Infectious Disease"/>
            <person name="Wu L."/>
            <person name="Ma J."/>
        </authorList>
    </citation>
    <scope>NUCLEOTIDE SEQUENCE [LARGE SCALE GENOMIC DNA]</scope>
    <source>
        <strain evidence="2">JCM 14046</strain>
    </source>
</reference>
<evidence type="ECO:0000313" key="1">
    <source>
        <dbReference type="EMBL" id="GAA1926056.1"/>
    </source>
</evidence>
<comment type="caution">
    <text evidence="1">The sequence shown here is derived from an EMBL/GenBank/DDBJ whole genome shotgun (WGS) entry which is preliminary data.</text>
</comment>
<accession>A0ABP5AYS3</accession>
<protein>
    <recommendedName>
        <fullName evidence="3">ESX-1 secretion-associated protein</fullName>
    </recommendedName>
</protein>
<keyword evidence="2" id="KW-1185">Reference proteome</keyword>
<proteinExistence type="predicted"/>
<evidence type="ECO:0000313" key="2">
    <source>
        <dbReference type="Proteomes" id="UP001501612"/>
    </source>
</evidence>